<feature type="domain" description="Major facilitator superfamily (MFS) profile" evidence="5">
    <location>
        <begin position="1"/>
        <end position="401"/>
    </location>
</feature>
<name>A0ABV6PMC9_9BURK</name>
<dbReference type="EMBL" id="JBHLTN010000002">
    <property type="protein sequence ID" value="MFC0590988.1"/>
    <property type="molecule type" value="Genomic_DNA"/>
</dbReference>
<feature type="transmembrane region" description="Helical" evidence="4">
    <location>
        <begin position="222"/>
        <end position="247"/>
    </location>
</feature>
<dbReference type="InterPro" id="IPR011701">
    <property type="entry name" value="MFS"/>
</dbReference>
<feature type="transmembrane region" description="Helical" evidence="4">
    <location>
        <begin position="45"/>
        <end position="64"/>
    </location>
</feature>
<keyword evidence="2 4" id="KW-1133">Transmembrane helix</keyword>
<feature type="transmembrane region" description="Helical" evidence="4">
    <location>
        <begin position="259"/>
        <end position="278"/>
    </location>
</feature>
<comment type="caution">
    <text evidence="6">The sequence shown here is derived from an EMBL/GenBank/DDBJ whole genome shotgun (WGS) entry which is preliminary data.</text>
</comment>
<evidence type="ECO:0000259" key="5">
    <source>
        <dbReference type="PROSITE" id="PS50850"/>
    </source>
</evidence>
<feature type="transmembrane region" description="Helical" evidence="4">
    <location>
        <begin position="85"/>
        <end position="108"/>
    </location>
</feature>
<sequence length="427" mass="44429">MPWSAWPRNVRLLMGMRAARSVGQGAMVAAFALYLHALGWGATDIGAVLTAALLLGAALTLLVGPLSDRGGRRAFLIDYDLLQALAALVALFTATPWLLVAAAVLGAYGRGANGSAGAFAPVEQAWLAIELPVSQRARVFSANSAIGFAGMGLGALLAALPAAWLGTDMRAADYRWLFVLPLAGALVSVALLLRTREPVLAAAPPAAHPAAEHRLRRDENRLLARLMLANALNGLGIGLTGPLIAYWFAIRFRSGLDHIGLGLALGFAVAAASAWLAGRVADRHGILRTVVWMRAAGLLMLVAMPLVPWFWGAMALYVLRGASNRGTAGVRQALAAGLTRAERRGLASTVQNLSLQLPRAIGPLLGGALFHAGHLALPFFLGAALQAGYLLLFVVFFRGTEAAVIAPGKSPARDSAAAAPAAPTRPG</sequence>
<keyword evidence="7" id="KW-1185">Reference proteome</keyword>
<gene>
    <name evidence="6" type="ORF">ACFFGG_00305</name>
</gene>
<evidence type="ECO:0000313" key="7">
    <source>
        <dbReference type="Proteomes" id="UP001589834"/>
    </source>
</evidence>
<evidence type="ECO:0000256" key="3">
    <source>
        <dbReference type="ARBA" id="ARBA00023136"/>
    </source>
</evidence>
<feature type="transmembrane region" description="Helical" evidence="4">
    <location>
        <begin position="375"/>
        <end position="397"/>
    </location>
</feature>
<dbReference type="Gene3D" id="1.20.1250.20">
    <property type="entry name" value="MFS general substrate transporter like domains"/>
    <property type="match status" value="2"/>
</dbReference>
<feature type="transmembrane region" description="Helical" evidence="4">
    <location>
        <begin position="290"/>
        <end position="311"/>
    </location>
</feature>
<feature type="transmembrane region" description="Helical" evidence="4">
    <location>
        <begin position="145"/>
        <end position="164"/>
    </location>
</feature>
<dbReference type="PANTHER" id="PTHR23520:SF5">
    <property type="entry name" value="TRANSPORTER, PUTATIVE (AFU_ORTHOLOGUE AFUA_3G04000)-RELATED"/>
    <property type="match status" value="1"/>
</dbReference>
<keyword evidence="3 4" id="KW-0472">Membrane</keyword>
<accession>A0ABV6PMC9</accession>
<dbReference type="Pfam" id="PF07690">
    <property type="entry name" value="MFS_1"/>
    <property type="match status" value="1"/>
</dbReference>
<evidence type="ECO:0000256" key="1">
    <source>
        <dbReference type="ARBA" id="ARBA00022692"/>
    </source>
</evidence>
<dbReference type="RefSeq" id="WP_377478568.1">
    <property type="nucleotide sequence ID" value="NZ_JBHLTN010000002.1"/>
</dbReference>
<dbReference type="InterPro" id="IPR036259">
    <property type="entry name" value="MFS_trans_sf"/>
</dbReference>
<dbReference type="PANTHER" id="PTHR23520">
    <property type="entry name" value="TRANSPORTER, PUTATIVE (AFU_ORTHOLOGUE AFUA_3G04000)-RELATED"/>
    <property type="match status" value="1"/>
</dbReference>
<keyword evidence="1 4" id="KW-0812">Transmembrane</keyword>
<reference evidence="6 7" key="1">
    <citation type="submission" date="2024-09" db="EMBL/GenBank/DDBJ databases">
        <authorList>
            <person name="Sun Q."/>
            <person name="Mori K."/>
        </authorList>
    </citation>
    <scope>NUCLEOTIDE SEQUENCE [LARGE SCALE GENOMIC DNA]</scope>
    <source>
        <strain evidence="6 7">NCAIM B.02336</strain>
    </source>
</reference>
<protein>
    <submittedName>
        <fullName evidence="6">MFS transporter</fullName>
    </submittedName>
</protein>
<feature type="transmembrane region" description="Helical" evidence="4">
    <location>
        <begin position="176"/>
        <end position="193"/>
    </location>
</feature>
<dbReference type="PROSITE" id="PS50850">
    <property type="entry name" value="MFS"/>
    <property type="match status" value="1"/>
</dbReference>
<evidence type="ECO:0000313" key="6">
    <source>
        <dbReference type="EMBL" id="MFC0590988.1"/>
    </source>
</evidence>
<dbReference type="InterPro" id="IPR020846">
    <property type="entry name" value="MFS_dom"/>
</dbReference>
<evidence type="ECO:0000256" key="2">
    <source>
        <dbReference type="ARBA" id="ARBA00022989"/>
    </source>
</evidence>
<feature type="transmembrane region" description="Helical" evidence="4">
    <location>
        <begin position="21"/>
        <end position="39"/>
    </location>
</feature>
<dbReference type="Proteomes" id="UP001589834">
    <property type="component" value="Unassembled WGS sequence"/>
</dbReference>
<proteinExistence type="predicted"/>
<evidence type="ECO:0000256" key="4">
    <source>
        <dbReference type="SAM" id="Phobius"/>
    </source>
</evidence>
<dbReference type="SUPFAM" id="SSF103473">
    <property type="entry name" value="MFS general substrate transporter"/>
    <property type="match status" value="1"/>
</dbReference>
<organism evidence="6 7">
    <name type="scientific">Ottowia pentelensis</name>
    <dbReference type="NCBI Taxonomy" id="511108"/>
    <lineage>
        <taxon>Bacteria</taxon>
        <taxon>Pseudomonadati</taxon>
        <taxon>Pseudomonadota</taxon>
        <taxon>Betaproteobacteria</taxon>
        <taxon>Burkholderiales</taxon>
        <taxon>Comamonadaceae</taxon>
        <taxon>Ottowia</taxon>
    </lineage>
</organism>